<evidence type="ECO:0000313" key="3">
    <source>
        <dbReference type="EMBL" id="TMV14577.1"/>
    </source>
</evidence>
<proteinExistence type="inferred from homology"/>
<feature type="chain" id="PRO_5045935449" evidence="2">
    <location>
        <begin position="23"/>
        <end position="324"/>
    </location>
</feature>
<dbReference type="Gene3D" id="3.40.190.150">
    <property type="entry name" value="Bordetella uptake gene, domain 1"/>
    <property type="match status" value="1"/>
</dbReference>
<organism evidence="3 4">
    <name type="scientific">Arenibacterium halophilum</name>
    <dbReference type="NCBI Taxonomy" id="2583821"/>
    <lineage>
        <taxon>Bacteria</taxon>
        <taxon>Pseudomonadati</taxon>
        <taxon>Pseudomonadota</taxon>
        <taxon>Alphaproteobacteria</taxon>
        <taxon>Rhodobacterales</taxon>
        <taxon>Paracoccaceae</taxon>
        <taxon>Arenibacterium</taxon>
    </lineage>
</organism>
<dbReference type="PANTHER" id="PTHR42928">
    <property type="entry name" value="TRICARBOXYLATE-BINDING PROTEIN"/>
    <property type="match status" value="1"/>
</dbReference>
<name>A0ABY2XDK6_9RHOB</name>
<dbReference type="Proteomes" id="UP001191082">
    <property type="component" value="Unassembled WGS sequence"/>
</dbReference>
<dbReference type="InterPro" id="IPR042100">
    <property type="entry name" value="Bug_dom1"/>
</dbReference>
<evidence type="ECO:0000313" key="4">
    <source>
        <dbReference type="Proteomes" id="UP001191082"/>
    </source>
</evidence>
<dbReference type="SUPFAM" id="SSF53850">
    <property type="entry name" value="Periplasmic binding protein-like II"/>
    <property type="match status" value="1"/>
</dbReference>
<dbReference type="Pfam" id="PF03401">
    <property type="entry name" value="TctC"/>
    <property type="match status" value="1"/>
</dbReference>
<protein>
    <submittedName>
        <fullName evidence="3">Tripartite tricarboxylate transporter substrate binding protein</fullName>
    </submittedName>
</protein>
<dbReference type="PIRSF" id="PIRSF017082">
    <property type="entry name" value="YflP"/>
    <property type="match status" value="1"/>
</dbReference>
<dbReference type="InterPro" id="IPR005064">
    <property type="entry name" value="BUG"/>
</dbReference>
<keyword evidence="4" id="KW-1185">Reference proteome</keyword>
<dbReference type="CDD" id="cd07012">
    <property type="entry name" value="PBP2_Bug_TTT"/>
    <property type="match status" value="1"/>
</dbReference>
<comment type="similarity">
    <text evidence="1">Belongs to the UPF0065 (bug) family.</text>
</comment>
<feature type="signal peptide" evidence="2">
    <location>
        <begin position="1"/>
        <end position="22"/>
    </location>
</feature>
<sequence length="324" mass="34342">MTLKRLTGAIAASLMLAAPALAQDYPSKDIMHIMPWSAGGGTDTVMRTFMNHAEKSLGVGINTQNVTGAQSGVGTLRLMKSRPDGYTIGSLTWDSVITVPYYKLVPGYDTAELAYLGSVTVHPTALVVRADAPWASLEEFVAAAKAEPGTLKISNVGTGGVWHLPALDFASQAEIDVQHVPYPKGSGPQREALLSGETDAASTSISAAYAAVEAGQARVLGVMADERDPSFPDVPTFKEAGYDVVWGGFRLIATQAAVSEEHKAALETGFAAVFDDPEFQKVAEETGMGAVWMNREQTAAYIEASQAKAFQLMDALVEQGLLDK</sequence>
<comment type="caution">
    <text evidence="3">The sequence shown here is derived from an EMBL/GenBank/DDBJ whole genome shotgun (WGS) entry which is preliminary data.</text>
</comment>
<dbReference type="PANTHER" id="PTHR42928:SF5">
    <property type="entry name" value="BLR1237 PROTEIN"/>
    <property type="match status" value="1"/>
</dbReference>
<gene>
    <name evidence="3" type="ORF">FGK64_00890</name>
</gene>
<dbReference type="RefSeq" id="WP_138861928.1">
    <property type="nucleotide sequence ID" value="NZ_VCPC01000001.1"/>
</dbReference>
<reference evidence="3 4" key="1">
    <citation type="submission" date="2019-05" db="EMBL/GenBank/DDBJ databases">
        <title>Marivita sp. nov. isolated from sea sediment.</title>
        <authorList>
            <person name="Kim W."/>
        </authorList>
    </citation>
    <scope>NUCLEOTIDE SEQUENCE [LARGE SCALE GENOMIC DNA]</scope>
    <source>
        <strain evidence="3 4">CAU 1492</strain>
    </source>
</reference>
<accession>A0ABY2XDK6</accession>
<evidence type="ECO:0000256" key="1">
    <source>
        <dbReference type="ARBA" id="ARBA00006987"/>
    </source>
</evidence>
<dbReference type="EMBL" id="VCPC01000001">
    <property type="protein sequence ID" value="TMV14577.1"/>
    <property type="molecule type" value="Genomic_DNA"/>
</dbReference>
<keyword evidence="2" id="KW-0732">Signal</keyword>
<dbReference type="Gene3D" id="3.40.190.10">
    <property type="entry name" value="Periplasmic binding protein-like II"/>
    <property type="match status" value="1"/>
</dbReference>
<evidence type="ECO:0000256" key="2">
    <source>
        <dbReference type="SAM" id="SignalP"/>
    </source>
</evidence>